<feature type="domain" description="AB hydrolase-1" evidence="1">
    <location>
        <begin position="101"/>
        <end position="224"/>
    </location>
</feature>
<evidence type="ECO:0000259" key="1">
    <source>
        <dbReference type="Pfam" id="PF12697"/>
    </source>
</evidence>
<dbReference type="PANTHER" id="PTHR43798">
    <property type="entry name" value="MONOACYLGLYCEROL LIPASE"/>
    <property type="match status" value="1"/>
</dbReference>
<accession>A0A1G4U5C6</accession>
<proteinExistence type="predicted"/>
<reference evidence="2 3" key="1">
    <citation type="submission" date="2016-10" db="EMBL/GenBank/DDBJ databases">
        <authorList>
            <person name="de Groot N.N."/>
        </authorList>
    </citation>
    <scope>NUCLEOTIDE SEQUENCE [LARGE SCALE GENOMIC DNA]</scope>
    <source>
        <strain evidence="2 3">CGMCC 1.3401</strain>
    </source>
</reference>
<dbReference type="InterPro" id="IPR000073">
    <property type="entry name" value="AB_hydrolase_1"/>
</dbReference>
<organism evidence="2 3">
    <name type="scientific">Rhizobium mongolense subsp. loessense</name>
    <dbReference type="NCBI Taxonomy" id="158890"/>
    <lineage>
        <taxon>Bacteria</taxon>
        <taxon>Pseudomonadati</taxon>
        <taxon>Pseudomonadota</taxon>
        <taxon>Alphaproteobacteria</taxon>
        <taxon>Hyphomicrobiales</taxon>
        <taxon>Rhizobiaceae</taxon>
        <taxon>Rhizobium/Agrobacterium group</taxon>
        <taxon>Rhizobium</taxon>
    </lineage>
</organism>
<dbReference type="InterPro" id="IPR029058">
    <property type="entry name" value="AB_hydrolase_fold"/>
</dbReference>
<dbReference type="Pfam" id="PF12697">
    <property type="entry name" value="Abhydrolase_6"/>
    <property type="match status" value="1"/>
</dbReference>
<dbReference type="Gene3D" id="3.40.50.1820">
    <property type="entry name" value="alpha/beta hydrolase"/>
    <property type="match status" value="1"/>
</dbReference>
<sequence length="314" mass="34707">MLYEILYPVIYLRSFARIRNARPEPQLAQFRSLKSRLRRLDIHALTAISPFAGAWLALHRFERTSAPARPAGASQPIDRIIQTEKGRLAVRFSGDERAKRVLLIHGWNADSSMILPLVTALTQNGFRVIYPDLPGDGASTSKPMSFHEKGRMIARYCAVYGPFDCVIGHSAGGLIAAIALEEGLQAHRLVTICAPQSLTSLLQAYLVQTGAPERLQHVISHAYRRLRRCSPCDAGHSTFARFQDKLLVIHANSDWQVLVEEAYSIVTSAPQAKAMFLDDCNHRSILGHPSLVEGIAAFLGGYPETARWADADAV</sequence>
<dbReference type="InterPro" id="IPR050266">
    <property type="entry name" value="AB_hydrolase_sf"/>
</dbReference>
<name>A0A1G4U5C6_9HYPH</name>
<gene>
    <name evidence="2" type="ORF">SAMN02927900_06148</name>
</gene>
<dbReference type="Proteomes" id="UP000199542">
    <property type="component" value="Unassembled WGS sequence"/>
</dbReference>
<dbReference type="EMBL" id="FMTM01000018">
    <property type="protein sequence ID" value="SCW88850.1"/>
    <property type="molecule type" value="Genomic_DNA"/>
</dbReference>
<evidence type="ECO:0000313" key="2">
    <source>
        <dbReference type="EMBL" id="SCW88850.1"/>
    </source>
</evidence>
<dbReference type="GO" id="GO:0016787">
    <property type="term" value="F:hydrolase activity"/>
    <property type="evidence" value="ECO:0007669"/>
    <property type="project" value="UniProtKB-KW"/>
</dbReference>
<evidence type="ECO:0000313" key="3">
    <source>
        <dbReference type="Proteomes" id="UP000199542"/>
    </source>
</evidence>
<keyword evidence="2" id="KW-0378">Hydrolase</keyword>
<protein>
    <submittedName>
        <fullName evidence="2">Alpha/beta hydrolase family protein</fullName>
    </submittedName>
</protein>
<dbReference type="SUPFAM" id="SSF53474">
    <property type="entry name" value="alpha/beta-Hydrolases"/>
    <property type="match status" value="1"/>
</dbReference>
<dbReference type="AlphaFoldDB" id="A0A1G4U5C6"/>